<proteinExistence type="predicted"/>
<sequence>MVTANKEGISSDLIPELPRLDSSDVQCMICRDVLRKPIACQTCQTPFCSTCINHWLSESPGQCPMRCSIFVQGPCPRLIIKLLSRMKIMCPYQPHGCNELISYEALDNHEEECDYQTKQCPGCQTHMLKKELIKHVEECPLIVLTCKDCNISYQRRYAAELHTDAICKEQQRNSQKWR</sequence>
<feature type="non-terminal residue" evidence="8">
    <location>
        <position position="1"/>
    </location>
</feature>
<dbReference type="InterPro" id="IPR013010">
    <property type="entry name" value="Znf_SIAH"/>
</dbReference>
<reference evidence="8" key="1">
    <citation type="submission" date="2021-02" db="EMBL/GenBank/DDBJ databases">
        <authorList>
            <person name="Nowell W R."/>
        </authorList>
    </citation>
    <scope>NUCLEOTIDE SEQUENCE</scope>
</reference>
<keyword evidence="3 4" id="KW-0862">Zinc</keyword>
<gene>
    <name evidence="9" type="ORF">UXM345_LOCUS36775</name>
    <name evidence="8" type="ORF">XDN619_LOCUS33785</name>
</gene>
<feature type="domain" description="SIAH-type" evidence="7">
    <location>
        <begin position="85"/>
        <end position="141"/>
    </location>
</feature>
<evidence type="ECO:0000256" key="3">
    <source>
        <dbReference type="ARBA" id="ARBA00022833"/>
    </source>
</evidence>
<dbReference type="PROSITE" id="PS50089">
    <property type="entry name" value="ZF_RING_2"/>
    <property type="match status" value="1"/>
</dbReference>
<dbReference type="SUPFAM" id="SSF49599">
    <property type="entry name" value="TRAF domain-like"/>
    <property type="match status" value="1"/>
</dbReference>
<dbReference type="SUPFAM" id="SSF57850">
    <property type="entry name" value="RING/U-box"/>
    <property type="match status" value="1"/>
</dbReference>
<protein>
    <submittedName>
        <fullName evidence="8">Uncharacterized protein</fullName>
    </submittedName>
</protein>
<dbReference type="EMBL" id="CAJNRG010017255">
    <property type="protein sequence ID" value="CAF2220572.1"/>
    <property type="molecule type" value="Genomic_DNA"/>
</dbReference>
<dbReference type="EMBL" id="CAJOBF010018030">
    <property type="protein sequence ID" value="CAF4366820.1"/>
    <property type="molecule type" value="Genomic_DNA"/>
</dbReference>
<dbReference type="Proteomes" id="UP000663887">
    <property type="component" value="Unassembled WGS sequence"/>
</dbReference>
<evidence type="ECO:0000256" key="2">
    <source>
        <dbReference type="ARBA" id="ARBA00022771"/>
    </source>
</evidence>
<feature type="domain" description="RING-type" evidence="5">
    <location>
        <begin position="27"/>
        <end position="65"/>
    </location>
</feature>
<dbReference type="PANTHER" id="PTHR10131">
    <property type="entry name" value="TNF RECEPTOR ASSOCIATED FACTOR"/>
    <property type="match status" value="1"/>
</dbReference>
<dbReference type="InterPro" id="IPR001841">
    <property type="entry name" value="Znf_RING"/>
</dbReference>
<evidence type="ECO:0000256" key="1">
    <source>
        <dbReference type="ARBA" id="ARBA00022723"/>
    </source>
</evidence>
<dbReference type="Gene3D" id="3.30.40.10">
    <property type="entry name" value="Zinc/RING finger domain, C3HC4 (zinc finger)"/>
    <property type="match status" value="2"/>
</dbReference>
<evidence type="ECO:0000259" key="5">
    <source>
        <dbReference type="PROSITE" id="PS50089"/>
    </source>
</evidence>
<comment type="caution">
    <text evidence="8">The sequence shown here is derived from an EMBL/GenBank/DDBJ whole genome shotgun (WGS) entry which is preliminary data.</text>
</comment>
<feature type="zinc finger region" description="TRAF-type" evidence="4">
    <location>
        <begin position="109"/>
        <end position="149"/>
    </location>
</feature>
<dbReference type="Proteomes" id="UP000663842">
    <property type="component" value="Unassembled WGS sequence"/>
</dbReference>
<evidence type="ECO:0000259" key="6">
    <source>
        <dbReference type="PROSITE" id="PS50145"/>
    </source>
</evidence>
<dbReference type="PROSITE" id="PS50145">
    <property type="entry name" value="ZF_TRAF"/>
    <property type="match status" value="1"/>
</dbReference>
<dbReference type="InterPro" id="IPR001293">
    <property type="entry name" value="Znf_TRAF"/>
</dbReference>
<dbReference type="GO" id="GO:0008270">
    <property type="term" value="F:zinc ion binding"/>
    <property type="evidence" value="ECO:0007669"/>
    <property type="project" value="UniProtKB-KW"/>
</dbReference>
<organism evidence="8 10">
    <name type="scientific">Rotaria magnacalcarata</name>
    <dbReference type="NCBI Taxonomy" id="392030"/>
    <lineage>
        <taxon>Eukaryota</taxon>
        <taxon>Metazoa</taxon>
        <taxon>Spiralia</taxon>
        <taxon>Gnathifera</taxon>
        <taxon>Rotifera</taxon>
        <taxon>Eurotatoria</taxon>
        <taxon>Bdelloidea</taxon>
        <taxon>Philodinida</taxon>
        <taxon>Philodinidae</taxon>
        <taxon>Rotaria</taxon>
    </lineage>
</organism>
<evidence type="ECO:0000256" key="4">
    <source>
        <dbReference type="PROSITE-ProRule" id="PRU00207"/>
    </source>
</evidence>
<keyword evidence="1 4" id="KW-0479">Metal-binding</keyword>
<name>A0A816ZR33_9BILA</name>
<evidence type="ECO:0000259" key="7">
    <source>
        <dbReference type="PROSITE" id="PS51081"/>
    </source>
</evidence>
<keyword evidence="2 4" id="KW-0863">Zinc-finger</keyword>
<evidence type="ECO:0000313" key="10">
    <source>
        <dbReference type="Proteomes" id="UP000663887"/>
    </source>
</evidence>
<feature type="domain" description="TRAF-type" evidence="6">
    <location>
        <begin position="109"/>
        <end position="149"/>
    </location>
</feature>
<evidence type="ECO:0000313" key="8">
    <source>
        <dbReference type="EMBL" id="CAF2220572.1"/>
    </source>
</evidence>
<dbReference type="InterPro" id="IPR013083">
    <property type="entry name" value="Znf_RING/FYVE/PHD"/>
</dbReference>
<accession>A0A816ZR33</accession>
<evidence type="ECO:0000313" key="9">
    <source>
        <dbReference type="EMBL" id="CAF4366820.1"/>
    </source>
</evidence>
<dbReference type="AlphaFoldDB" id="A0A816ZR33"/>
<dbReference type="PROSITE" id="PS51081">
    <property type="entry name" value="ZF_SIAH"/>
    <property type="match status" value="1"/>
</dbReference>